<feature type="compositionally biased region" description="Basic and acidic residues" evidence="8">
    <location>
        <begin position="355"/>
        <end position="370"/>
    </location>
</feature>
<dbReference type="FunFam" id="1.20.5.1700:FF:000001">
    <property type="entry name" value="Transforming acidic coiled-coil-containing protein 1 isoform 2"/>
    <property type="match status" value="1"/>
</dbReference>
<dbReference type="EMBL" id="SRLO01000028">
    <property type="protein sequence ID" value="TNN84197.1"/>
    <property type="molecule type" value="Genomic_DNA"/>
</dbReference>
<comment type="caution">
    <text evidence="10">The sequence shown here is derived from an EMBL/GenBank/DDBJ whole genome shotgun (WGS) entry which is preliminary data.</text>
</comment>
<dbReference type="InterPro" id="IPR057663">
    <property type="entry name" value="TACC3_Aurora-A_bind"/>
</dbReference>
<reference evidence="10 11" key="1">
    <citation type="submission" date="2019-03" db="EMBL/GenBank/DDBJ databases">
        <title>First draft genome of Liparis tanakae, snailfish: a comprehensive survey of snailfish specific genes.</title>
        <authorList>
            <person name="Kim W."/>
            <person name="Song I."/>
            <person name="Jeong J.-H."/>
            <person name="Kim D."/>
            <person name="Kim S."/>
            <person name="Ryu S."/>
            <person name="Song J.Y."/>
            <person name="Lee S.K."/>
        </authorList>
    </citation>
    <scope>NUCLEOTIDE SEQUENCE [LARGE SCALE GENOMIC DNA]</scope>
    <source>
        <tissue evidence="10">Muscle</tissue>
    </source>
</reference>
<feature type="region of interest" description="Disordered" evidence="8">
    <location>
        <begin position="413"/>
        <end position="452"/>
    </location>
</feature>
<protein>
    <submittedName>
        <fullName evidence="10">Transforming acidic coiled-coil-containing protein 3</fullName>
    </submittedName>
</protein>
<comment type="subcellular location">
    <subcellularLocation>
        <location evidence="1">Cytoplasm</location>
        <location evidence="1">Cytoskeleton</location>
    </subcellularLocation>
</comment>
<feature type="compositionally biased region" description="Basic and acidic residues" evidence="8">
    <location>
        <begin position="598"/>
        <end position="610"/>
    </location>
</feature>
<feature type="compositionally biased region" description="Low complexity" evidence="8">
    <location>
        <begin position="611"/>
        <end position="626"/>
    </location>
</feature>
<evidence type="ECO:0000256" key="1">
    <source>
        <dbReference type="ARBA" id="ARBA00004245"/>
    </source>
</evidence>
<name>A0A4Z2J2F5_9TELE</name>
<keyword evidence="6" id="KW-0206">Cytoskeleton</keyword>
<evidence type="ECO:0000313" key="10">
    <source>
        <dbReference type="EMBL" id="TNN84197.1"/>
    </source>
</evidence>
<evidence type="ECO:0000256" key="3">
    <source>
        <dbReference type="ARBA" id="ARBA00022490"/>
    </source>
</evidence>
<organism evidence="10 11">
    <name type="scientific">Liparis tanakae</name>
    <name type="common">Tanaka's snailfish</name>
    <dbReference type="NCBI Taxonomy" id="230148"/>
    <lineage>
        <taxon>Eukaryota</taxon>
        <taxon>Metazoa</taxon>
        <taxon>Chordata</taxon>
        <taxon>Craniata</taxon>
        <taxon>Vertebrata</taxon>
        <taxon>Euteleostomi</taxon>
        <taxon>Actinopterygii</taxon>
        <taxon>Neopterygii</taxon>
        <taxon>Teleostei</taxon>
        <taxon>Neoteleostei</taxon>
        <taxon>Acanthomorphata</taxon>
        <taxon>Eupercaria</taxon>
        <taxon>Perciformes</taxon>
        <taxon>Cottioidei</taxon>
        <taxon>Cottales</taxon>
        <taxon>Liparidae</taxon>
        <taxon>Liparis</taxon>
    </lineage>
</organism>
<evidence type="ECO:0000256" key="5">
    <source>
        <dbReference type="ARBA" id="ARBA00023054"/>
    </source>
</evidence>
<dbReference type="AlphaFoldDB" id="A0A4Z2J2F5"/>
<dbReference type="Pfam" id="PF05010">
    <property type="entry name" value="TACC_C"/>
    <property type="match status" value="1"/>
</dbReference>
<evidence type="ECO:0000256" key="7">
    <source>
        <dbReference type="SAM" id="Coils"/>
    </source>
</evidence>
<sequence length="1007" mass="109807">MHVAVVDHGYKMSSVDVNDENRGVCPGGKHNSSINDIFALDQPTGRPSILRQTENLPSKALPKGAKVAFQTPRRDPVTKRIVSPTKSVKMASVDECTKAMEFLNMGQINTLQKATELPQPKQEVSSYPDDDMPIQSKGGYQFDFDNLDSIDPFLGSVKTVLSPARPAVQAPPTETQHTQPKDISEEPSKIESALDETLPFTPSVENSLVDISTDISSNESSVVTVAKVRAVEEQDSCTATPDEKQPGRVSPRVDQDRMSDSFMDDAPLPAKGAYILDFDNLDAVNPFQTGASKIGNSPPHGRKVPDISPPVEKTPEKENKPTDVFNALEAAPGPLELVDVSSESRVVTAATPPADEVRDSCTATSDEKPPAEMSPTVEQDNMSDDFVEDAPLLAKGAYAMDFDNLDAVNPFQTGGSKIPNSPVPVRKVPDISPPVEETPLQEDKPPGVVVPEVPVQPEKKPVAAAAPVSANAAPAPAAESTTVPADAPIKGEPVKLEFNFDDGSEVKRKLPPKKFGKRLAGVKPKEKKPECDVKPTKKPSVMPDAGDVADVPVSKGAYSFDFDKLDDPNYNPFGSNAGLNNNLECGKGSGPMLTETSIPKRADTPVEKEAASSAWAAESVPAAAESNPGATAENKAASDQDEGFQLAAERPVQTLPELSELCPLTQLGKSQTDVSEFNEEFVPGSLFMANDFDGQMDYLEQFGCSSFKESALRKQSLYLKFDPLMRESPKKCPGPVALTHVPRPAAFVSRLEAPQMPEKTENEAQKEDFKLFASAPVPPILADLGPPFPQQAITEGAIIEVLKYSQKDLDAAIARVQAEGKEKEEQWSAKYKKTLSDGQEMRKIIAEFELMIAKMMANQETERELAQVKLDEALQEKEQVAVDLNTMERSFSDLFKRLEKYKAVVEGYKKNEETLKVCARDYLARIKKEEQRYQTLKAHAEEKITLANGEIAEVRSKNKAEVSALQAQLRREQLKVQSLDKTLDQKVKEAEELTKLCDELITKVQKG</sequence>
<keyword evidence="5 7" id="KW-0175">Coiled coil</keyword>
<dbReference type="Proteomes" id="UP000314294">
    <property type="component" value="Unassembled WGS sequence"/>
</dbReference>
<dbReference type="InterPro" id="IPR039915">
    <property type="entry name" value="TACC"/>
</dbReference>
<dbReference type="GO" id="GO:0021987">
    <property type="term" value="P:cerebral cortex development"/>
    <property type="evidence" value="ECO:0007669"/>
    <property type="project" value="TreeGrafter"/>
</dbReference>
<feature type="coiled-coil region" evidence="7">
    <location>
        <begin position="919"/>
        <end position="1003"/>
    </location>
</feature>
<gene>
    <name evidence="10" type="primary">tacc3_1</name>
    <name evidence="10" type="ORF">EYF80_005524</name>
</gene>
<feature type="region of interest" description="Disordered" evidence="8">
    <location>
        <begin position="234"/>
        <end position="260"/>
    </location>
</feature>
<evidence type="ECO:0000256" key="8">
    <source>
        <dbReference type="SAM" id="MobiDB-lite"/>
    </source>
</evidence>
<dbReference type="InterPro" id="IPR007707">
    <property type="entry name" value="TACC_C"/>
</dbReference>
<dbReference type="GO" id="GO:0007052">
    <property type="term" value="P:mitotic spindle organization"/>
    <property type="evidence" value="ECO:0007669"/>
    <property type="project" value="InterPro"/>
</dbReference>
<proteinExistence type="inferred from homology"/>
<dbReference type="OrthoDB" id="10255048at2759"/>
<evidence type="ECO:0000259" key="9">
    <source>
        <dbReference type="Pfam" id="PF05010"/>
    </source>
</evidence>
<accession>A0A4Z2J2F5</accession>
<keyword evidence="4" id="KW-0597">Phosphoprotein</keyword>
<comment type="similarity">
    <text evidence="2">Belongs to the TACC family.</text>
</comment>
<feature type="domain" description="Transforming acidic coiled-coil-containing protein C-terminal" evidence="9">
    <location>
        <begin position="804"/>
        <end position="1001"/>
    </location>
</feature>
<feature type="compositionally biased region" description="Basic and acidic residues" evidence="8">
    <location>
        <begin position="523"/>
        <end position="535"/>
    </location>
</feature>
<evidence type="ECO:0000256" key="4">
    <source>
        <dbReference type="ARBA" id="ARBA00022553"/>
    </source>
</evidence>
<feature type="region of interest" description="Disordered" evidence="8">
    <location>
        <begin position="164"/>
        <end position="187"/>
    </location>
</feature>
<dbReference type="GO" id="GO:0005737">
    <property type="term" value="C:cytoplasm"/>
    <property type="evidence" value="ECO:0007669"/>
    <property type="project" value="TreeGrafter"/>
</dbReference>
<dbReference type="PANTHER" id="PTHR13924:SF4">
    <property type="entry name" value="TRANSFORMING ACIDIC COILED-COIL-CONTAINING PROTEIN 3"/>
    <property type="match status" value="1"/>
</dbReference>
<feature type="region of interest" description="Disordered" evidence="8">
    <location>
        <begin position="289"/>
        <end position="319"/>
    </location>
</feature>
<dbReference type="GO" id="GO:0005856">
    <property type="term" value="C:cytoskeleton"/>
    <property type="evidence" value="ECO:0007669"/>
    <property type="project" value="UniProtKB-SubCell"/>
</dbReference>
<feature type="region of interest" description="Disordered" evidence="8">
    <location>
        <begin position="586"/>
        <end position="643"/>
    </location>
</feature>
<dbReference type="Gene3D" id="1.20.5.1700">
    <property type="match status" value="1"/>
</dbReference>
<dbReference type="Pfam" id="PF25777">
    <property type="entry name" value="Aurora-A_bind_TACC3"/>
    <property type="match status" value="1"/>
</dbReference>
<dbReference type="GO" id="GO:0007097">
    <property type="term" value="P:nuclear migration"/>
    <property type="evidence" value="ECO:0007669"/>
    <property type="project" value="TreeGrafter"/>
</dbReference>
<feature type="region of interest" description="Disordered" evidence="8">
    <location>
        <begin position="344"/>
        <end position="382"/>
    </location>
</feature>
<keyword evidence="3" id="KW-0963">Cytoplasm</keyword>
<keyword evidence="11" id="KW-1185">Reference proteome</keyword>
<feature type="coiled-coil region" evidence="7">
    <location>
        <begin position="856"/>
        <end position="890"/>
    </location>
</feature>
<feature type="region of interest" description="Disordered" evidence="8">
    <location>
        <begin position="505"/>
        <end position="550"/>
    </location>
</feature>
<evidence type="ECO:0000256" key="6">
    <source>
        <dbReference type="ARBA" id="ARBA00023212"/>
    </source>
</evidence>
<feature type="compositionally biased region" description="Basic and acidic residues" evidence="8">
    <location>
        <begin position="241"/>
        <end position="259"/>
    </location>
</feature>
<evidence type="ECO:0000256" key="2">
    <source>
        <dbReference type="ARBA" id="ARBA00009423"/>
    </source>
</evidence>
<evidence type="ECO:0000313" key="11">
    <source>
        <dbReference type="Proteomes" id="UP000314294"/>
    </source>
</evidence>
<dbReference type="PANTHER" id="PTHR13924">
    <property type="entry name" value="TRANSFORMING ACIDIC COILED-COIL CONTAINING PROTEIN 1/2"/>
    <property type="match status" value="1"/>
</dbReference>